<dbReference type="RefSeq" id="WP_252110794.1">
    <property type="nucleotide sequence ID" value="NZ_JAMSCK010000001.1"/>
</dbReference>
<evidence type="ECO:0000256" key="8">
    <source>
        <dbReference type="ARBA" id="ARBA00023002"/>
    </source>
</evidence>
<protein>
    <recommendedName>
        <fullName evidence="4 10">L-aspartate oxidase</fullName>
        <ecNumber evidence="4 10">1.4.3.16</ecNumber>
    </recommendedName>
</protein>
<evidence type="ECO:0000256" key="3">
    <source>
        <dbReference type="ARBA" id="ARBA00008562"/>
    </source>
</evidence>
<comment type="pathway">
    <text evidence="2 11">Cofactor biosynthesis; NAD(+) biosynthesis; iminoaspartate from L-aspartate (oxidase route): step 1/1.</text>
</comment>
<evidence type="ECO:0000313" key="13">
    <source>
        <dbReference type="EMBL" id="MCM8568400.1"/>
    </source>
</evidence>
<dbReference type="PRINTS" id="PR00368">
    <property type="entry name" value="FADPNR"/>
</dbReference>
<evidence type="ECO:0000256" key="11">
    <source>
        <dbReference type="RuleBase" id="RU362049"/>
    </source>
</evidence>
<dbReference type="InterPro" id="IPR003953">
    <property type="entry name" value="FAD-dep_OxRdtase_2_FAD-bd"/>
</dbReference>
<dbReference type="InterPro" id="IPR005288">
    <property type="entry name" value="NadB"/>
</dbReference>
<evidence type="ECO:0000256" key="5">
    <source>
        <dbReference type="ARBA" id="ARBA00022630"/>
    </source>
</evidence>
<dbReference type="EMBL" id="JAMSCK010000001">
    <property type="protein sequence ID" value="MCM8568400.1"/>
    <property type="molecule type" value="Genomic_DNA"/>
</dbReference>
<evidence type="ECO:0000256" key="4">
    <source>
        <dbReference type="ARBA" id="ARBA00012173"/>
    </source>
</evidence>
<accession>A0ABT0YY49</accession>
<evidence type="ECO:0000256" key="10">
    <source>
        <dbReference type="NCBIfam" id="TIGR00551"/>
    </source>
</evidence>
<dbReference type="PANTHER" id="PTHR42716:SF2">
    <property type="entry name" value="L-ASPARTATE OXIDASE, CHLOROPLASTIC"/>
    <property type="match status" value="1"/>
</dbReference>
<name>A0ABT0YY49_9FLAO</name>
<dbReference type="Gene3D" id="3.50.50.60">
    <property type="entry name" value="FAD/NAD(P)-binding domain"/>
    <property type="match status" value="1"/>
</dbReference>
<evidence type="ECO:0000259" key="12">
    <source>
        <dbReference type="Pfam" id="PF00890"/>
    </source>
</evidence>
<keyword evidence="8 11" id="KW-0560">Oxidoreductase</keyword>
<comment type="catalytic activity">
    <reaction evidence="9">
        <text>L-aspartate + O2 = iminosuccinate + H2O2</text>
        <dbReference type="Rhea" id="RHEA:25876"/>
        <dbReference type="ChEBI" id="CHEBI:15379"/>
        <dbReference type="ChEBI" id="CHEBI:16240"/>
        <dbReference type="ChEBI" id="CHEBI:29991"/>
        <dbReference type="ChEBI" id="CHEBI:77875"/>
        <dbReference type="EC" id="1.4.3.16"/>
    </reaction>
    <physiologicalReaction direction="left-to-right" evidence="9">
        <dbReference type="Rhea" id="RHEA:25877"/>
    </physiologicalReaction>
</comment>
<dbReference type="EC" id="1.4.3.16" evidence="4 10"/>
<comment type="similarity">
    <text evidence="3 11">Belongs to the FAD-dependent oxidoreductase 2 family. NadB subfamily.</text>
</comment>
<comment type="cofactor">
    <cofactor evidence="1 11">
        <name>FAD</name>
        <dbReference type="ChEBI" id="CHEBI:57692"/>
    </cofactor>
</comment>
<keyword evidence="7 11" id="KW-0274">FAD</keyword>
<evidence type="ECO:0000256" key="1">
    <source>
        <dbReference type="ARBA" id="ARBA00001974"/>
    </source>
</evidence>
<gene>
    <name evidence="13" type="primary">nadB</name>
    <name evidence="13" type="ORF">NE848_03365</name>
</gene>
<keyword evidence="6 11" id="KW-0662">Pyridine nucleotide biosynthesis</keyword>
<feature type="domain" description="FAD-dependent oxidoreductase 2 FAD-binding" evidence="12">
    <location>
        <begin position="6"/>
        <end position="386"/>
    </location>
</feature>
<sequence>MLFQTDIAIVGSGIAGLSFAIKLAEARPDLDISIFTKEYPESGNTIKAQGGIAVVLNNEQDSFESHLEDTIKAGKGFNDPEVVRMVVEQAPQRLTELMQWGSNFDLSQNGDFDLGLEGGHSFNRILHKQDFTGFEIQTKLLAKAASYPNIKLFSRYFVTDLIIKSNEGVNTCVGIRALNLTKNILSEIKSKVTLLATGGSGKLFHNTTNPPVATADGVAMAYNAGADIADMNFIQFHPTALFEKNHGPLFLISEAVRGYGAYLVNNKGKRFLFQHDSRGELATRDIISASILKELSDSGEKCVYLDCRHLDQKKFADHFPTIVEYCRKKGINVETDTIPVIPAAHYQCGGIKVDKNAQTSIKNLFASGECSCTGLHGSNRLASNSLLEAIVFSHQAVKYLLPRLDKISRQPNSISMESRSRIAYQKGKTLEKLKDRLKALMTYELVYLTTPFEKENALKELKLMRGLIKQEFDKNCFSAEYFEIRNLVTAAYLVLEHAILFQKKHRPKCSTFS</sequence>
<dbReference type="InterPro" id="IPR027477">
    <property type="entry name" value="Succ_DH/fumarate_Rdtase_cat_sf"/>
</dbReference>
<dbReference type="GO" id="GO:0008734">
    <property type="term" value="F:L-aspartate oxidase activity"/>
    <property type="evidence" value="ECO:0007669"/>
    <property type="project" value="UniProtKB-EC"/>
</dbReference>
<dbReference type="PIRSF" id="PIRSF000171">
    <property type="entry name" value="SDHA_APRA_LASPO"/>
    <property type="match status" value="1"/>
</dbReference>
<reference evidence="13" key="1">
    <citation type="submission" date="2022-06" db="EMBL/GenBank/DDBJ databases">
        <title>Gramella sediminis sp. nov., isolated from deep-sea sediment of the Indian Ocean.</title>
        <authorList>
            <person name="Yang L."/>
        </authorList>
    </citation>
    <scope>NUCLEOTIDE SEQUENCE</scope>
    <source>
        <strain evidence="13">HMD3159</strain>
    </source>
</reference>
<evidence type="ECO:0000313" key="14">
    <source>
        <dbReference type="Proteomes" id="UP001155077"/>
    </source>
</evidence>
<comment type="function">
    <text evidence="11">Catalyzes the oxidation of L-aspartate to iminoaspartate.</text>
</comment>
<comment type="subcellular location">
    <subcellularLocation>
        <location evidence="11">Cytoplasm</location>
    </subcellularLocation>
</comment>
<dbReference type="SUPFAM" id="SSF51905">
    <property type="entry name" value="FAD/NAD(P)-binding domain"/>
    <property type="match status" value="1"/>
</dbReference>
<dbReference type="Pfam" id="PF00890">
    <property type="entry name" value="FAD_binding_2"/>
    <property type="match status" value="1"/>
</dbReference>
<dbReference type="Gene3D" id="3.90.700.10">
    <property type="entry name" value="Succinate dehydrogenase/fumarate reductase flavoprotein, catalytic domain"/>
    <property type="match status" value="1"/>
</dbReference>
<comment type="caution">
    <text evidence="13">The sequence shown here is derived from an EMBL/GenBank/DDBJ whole genome shotgun (WGS) entry which is preliminary data.</text>
</comment>
<evidence type="ECO:0000256" key="9">
    <source>
        <dbReference type="ARBA" id="ARBA00048305"/>
    </source>
</evidence>
<dbReference type="InterPro" id="IPR036188">
    <property type="entry name" value="FAD/NAD-bd_sf"/>
</dbReference>
<evidence type="ECO:0000256" key="7">
    <source>
        <dbReference type="ARBA" id="ARBA00022827"/>
    </source>
</evidence>
<keyword evidence="5 11" id="KW-0285">Flavoprotein</keyword>
<dbReference type="NCBIfam" id="TIGR00551">
    <property type="entry name" value="nadB"/>
    <property type="match status" value="1"/>
</dbReference>
<dbReference type="SUPFAM" id="SSF56425">
    <property type="entry name" value="Succinate dehydrogenase/fumarate reductase flavoprotein, catalytic domain"/>
    <property type="match status" value="1"/>
</dbReference>
<evidence type="ECO:0000256" key="2">
    <source>
        <dbReference type="ARBA" id="ARBA00004950"/>
    </source>
</evidence>
<dbReference type="Proteomes" id="UP001155077">
    <property type="component" value="Unassembled WGS sequence"/>
</dbReference>
<organism evidence="13 14">
    <name type="scientific">Gramella jeungdoensis</name>
    <dbReference type="NCBI Taxonomy" id="708091"/>
    <lineage>
        <taxon>Bacteria</taxon>
        <taxon>Pseudomonadati</taxon>
        <taxon>Bacteroidota</taxon>
        <taxon>Flavobacteriia</taxon>
        <taxon>Flavobacteriales</taxon>
        <taxon>Flavobacteriaceae</taxon>
        <taxon>Christiangramia</taxon>
    </lineage>
</organism>
<dbReference type="PANTHER" id="PTHR42716">
    <property type="entry name" value="L-ASPARTATE OXIDASE"/>
    <property type="match status" value="1"/>
</dbReference>
<evidence type="ECO:0000256" key="6">
    <source>
        <dbReference type="ARBA" id="ARBA00022642"/>
    </source>
</evidence>
<keyword evidence="14" id="KW-1185">Reference proteome</keyword>
<proteinExistence type="inferred from homology"/>